<dbReference type="InterPro" id="IPR005828">
    <property type="entry name" value="MFS_sugar_transport-like"/>
</dbReference>
<feature type="transmembrane region" description="Helical" evidence="5">
    <location>
        <begin position="316"/>
        <end position="338"/>
    </location>
</feature>
<keyword evidence="6" id="KW-0732">Signal</keyword>
<feature type="transmembrane region" description="Helical" evidence="5">
    <location>
        <begin position="44"/>
        <end position="65"/>
    </location>
</feature>
<feature type="signal peptide" evidence="6">
    <location>
        <begin position="1"/>
        <end position="18"/>
    </location>
</feature>
<organism evidence="8 9">
    <name type="scientific">Bicyclus anynana</name>
    <name type="common">Squinting bush brown butterfly</name>
    <dbReference type="NCBI Taxonomy" id="110368"/>
    <lineage>
        <taxon>Eukaryota</taxon>
        <taxon>Metazoa</taxon>
        <taxon>Ecdysozoa</taxon>
        <taxon>Arthropoda</taxon>
        <taxon>Hexapoda</taxon>
        <taxon>Insecta</taxon>
        <taxon>Pterygota</taxon>
        <taxon>Neoptera</taxon>
        <taxon>Endopterygota</taxon>
        <taxon>Lepidoptera</taxon>
        <taxon>Glossata</taxon>
        <taxon>Ditrysia</taxon>
        <taxon>Papilionoidea</taxon>
        <taxon>Nymphalidae</taxon>
        <taxon>Satyrinae</taxon>
        <taxon>Satyrini</taxon>
        <taxon>Mycalesina</taxon>
        <taxon>Bicyclus</taxon>
    </lineage>
</organism>
<feature type="transmembrane region" description="Helical" evidence="5">
    <location>
        <begin position="132"/>
        <end position="155"/>
    </location>
</feature>
<dbReference type="SUPFAM" id="SSF103473">
    <property type="entry name" value="MFS general substrate transporter"/>
    <property type="match status" value="1"/>
</dbReference>
<comment type="subcellular location">
    <subcellularLocation>
        <location evidence="1">Membrane</location>
        <topology evidence="1">Multi-pass membrane protein</topology>
    </subcellularLocation>
</comment>
<gene>
    <name evidence="9" type="primary">LOC112047635</name>
</gene>
<reference evidence="9" key="1">
    <citation type="submission" date="2025-08" db="UniProtKB">
        <authorList>
            <consortium name="RefSeq"/>
        </authorList>
    </citation>
    <scope>IDENTIFICATION</scope>
</reference>
<accession>A0A6J1MYC7</accession>
<dbReference type="OrthoDB" id="6133115at2759"/>
<dbReference type="GO" id="GO:0022857">
    <property type="term" value="F:transmembrane transporter activity"/>
    <property type="evidence" value="ECO:0007669"/>
    <property type="project" value="InterPro"/>
</dbReference>
<dbReference type="GeneID" id="112047635"/>
<dbReference type="InterPro" id="IPR050549">
    <property type="entry name" value="MFS_Trehalose_Transporter"/>
</dbReference>
<dbReference type="PANTHER" id="PTHR48021">
    <property type="match status" value="1"/>
</dbReference>
<dbReference type="PROSITE" id="PS50850">
    <property type="entry name" value="MFS"/>
    <property type="match status" value="1"/>
</dbReference>
<dbReference type="Pfam" id="PF00083">
    <property type="entry name" value="Sugar_tr"/>
    <property type="match status" value="1"/>
</dbReference>
<dbReference type="InterPro" id="IPR020846">
    <property type="entry name" value="MFS_dom"/>
</dbReference>
<dbReference type="KEGG" id="bany:112047635"/>
<name>A0A6J1MYC7_BICAN</name>
<feature type="domain" description="Major facilitator superfamily (MFS) profile" evidence="7">
    <location>
        <begin position="6"/>
        <end position="438"/>
    </location>
</feature>
<feature type="transmembrane region" description="Helical" evidence="5">
    <location>
        <begin position="161"/>
        <end position="180"/>
    </location>
</feature>
<keyword evidence="4 5" id="KW-0472">Membrane</keyword>
<evidence type="ECO:0000256" key="4">
    <source>
        <dbReference type="ARBA" id="ARBA00023136"/>
    </source>
</evidence>
<keyword evidence="2 5" id="KW-0812">Transmembrane</keyword>
<dbReference type="PANTHER" id="PTHR48021:SF1">
    <property type="entry name" value="GH07001P-RELATED"/>
    <property type="match status" value="1"/>
</dbReference>
<dbReference type="InterPro" id="IPR036259">
    <property type="entry name" value="MFS_trans_sf"/>
</dbReference>
<feature type="transmembrane region" description="Helical" evidence="5">
    <location>
        <begin position="287"/>
        <end position="309"/>
    </location>
</feature>
<evidence type="ECO:0000256" key="5">
    <source>
        <dbReference type="SAM" id="Phobius"/>
    </source>
</evidence>
<dbReference type="GO" id="GO:0016020">
    <property type="term" value="C:membrane"/>
    <property type="evidence" value="ECO:0007669"/>
    <property type="project" value="UniProtKB-SubCell"/>
</dbReference>
<feature type="transmembrane region" description="Helical" evidence="5">
    <location>
        <begin position="382"/>
        <end position="406"/>
    </location>
</feature>
<evidence type="ECO:0000256" key="6">
    <source>
        <dbReference type="SAM" id="SignalP"/>
    </source>
</evidence>
<sequence>MFQVLVIFTLFWTALTWGFQQGQITGMISALQKHDESITFNEGQIFLIVALPSLCCVFGILYVAVLDEKLGRRWCLIAGCTPSFVNWLILYYASTFTSFVLSRFLAGISSGSLWLLTMSATTEYTLTKSRGLFLSIVLVLLPAFGTALGHILGILYHWRTLALVGIITTAITVIMPYFCVESPHWLASRGRFEECERSFRKLHGSDASTEHELQLLIKLEYNKQQAADKMNSKHVLQKLMLAAKEKYFWKLMFMSIVVYIYYSAAGKVVFSNLATVMLGEITGTSDVLIYTLVVDGFIFIGTCISCVLIKKMPIRVLLFSSGLAANVILITLSACLYFKSTEGYFQWINVILLALYFIVTNAGPYPVMEVLLGEMFPVELKLYCFLLSSPIGVIGTFVCIITLPGIVGVMGYYGLFLLNSAVMFGCLAYLYVYMPETKGRTMQEIEIYFKTNSFEIDKILNTNEQNKVLI</sequence>
<keyword evidence="3 5" id="KW-1133">Transmembrane helix</keyword>
<evidence type="ECO:0000256" key="2">
    <source>
        <dbReference type="ARBA" id="ARBA00022692"/>
    </source>
</evidence>
<feature type="transmembrane region" description="Helical" evidence="5">
    <location>
        <begin position="74"/>
        <end position="94"/>
    </location>
</feature>
<proteinExistence type="predicted"/>
<evidence type="ECO:0000313" key="8">
    <source>
        <dbReference type="Proteomes" id="UP001652582"/>
    </source>
</evidence>
<feature type="transmembrane region" description="Helical" evidence="5">
    <location>
        <begin position="344"/>
        <end position="362"/>
    </location>
</feature>
<evidence type="ECO:0000256" key="1">
    <source>
        <dbReference type="ARBA" id="ARBA00004141"/>
    </source>
</evidence>
<evidence type="ECO:0000313" key="9">
    <source>
        <dbReference type="RefSeq" id="XP_023940575.2"/>
    </source>
</evidence>
<feature type="transmembrane region" description="Helical" evidence="5">
    <location>
        <begin position="100"/>
        <end position="120"/>
    </location>
</feature>
<evidence type="ECO:0000256" key="3">
    <source>
        <dbReference type="ARBA" id="ARBA00022989"/>
    </source>
</evidence>
<dbReference type="Gene3D" id="1.20.1250.20">
    <property type="entry name" value="MFS general substrate transporter like domains"/>
    <property type="match status" value="1"/>
</dbReference>
<feature type="transmembrane region" description="Helical" evidence="5">
    <location>
        <begin position="412"/>
        <end position="432"/>
    </location>
</feature>
<dbReference type="Proteomes" id="UP001652582">
    <property type="component" value="Chromosome 9"/>
</dbReference>
<dbReference type="AlphaFoldDB" id="A0A6J1MYC7"/>
<keyword evidence="8" id="KW-1185">Reference proteome</keyword>
<dbReference type="RefSeq" id="XP_023940575.2">
    <property type="nucleotide sequence ID" value="XM_024084807.2"/>
</dbReference>
<evidence type="ECO:0000259" key="7">
    <source>
        <dbReference type="PROSITE" id="PS50850"/>
    </source>
</evidence>
<protein>
    <submittedName>
        <fullName evidence="9">Facilitated trehalose transporter Tret1-like</fullName>
    </submittedName>
</protein>
<feature type="chain" id="PRO_5046689990" evidence="6">
    <location>
        <begin position="19"/>
        <end position="470"/>
    </location>
</feature>